<evidence type="ECO:0000259" key="1">
    <source>
        <dbReference type="Pfam" id="PF05368"/>
    </source>
</evidence>
<dbReference type="Gene3D" id="3.40.50.720">
    <property type="entry name" value="NAD(P)-binding Rossmann-like Domain"/>
    <property type="match status" value="1"/>
</dbReference>
<evidence type="ECO:0000313" key="2">
    <source>
        <dbReference type="EMBL" id="KAK7320757.1"/>
    </source>
</evidence>
<dbReference type="EMBL" id="JAYMYQ010000007">
    <property type="protein sequence ID" value="KAK7320757.1"/>
    <property type="molecule type" value="Genomic_DNA"/>
</dbReference>
<dbReference type="AlphaFoldDB" id="A0AAN9KNI3"/>
<reference evidence="2 3" key="1">
    <citation type="submission" date="2024-01" db="EMBL/GenBank/DDBJ databases">
        <title>The genomes of 5 underutilized Papilionoideae crops provide insights into root nodulation and disease resistanc.</title>
        <authorList>
            <person name="Jiang F."/>
        </authorList>
    </citation>
    <scope>NUCLEOTIDE SEQUENCE [LARGE SCALE GENOMIC DNA]</scope>
    <source>
        <strain evidence="2">LVBAO_FW01</strain>
        <tissue evidence="2">Leaves</tissue>
    </source>
</reference>
<name>A0AAN9KNI3_CANGL</name>
<organism evidence="2 3">
    <name type="scientific">Canavalia gladiata</name>
    <name type="common">Sword bean</name>
    <name type="synonym">Dolichos gladiatus</name>
    <dbReference type="NCBI Taxonomy" id="3824"/>
    <lineage>
        <taxon>Eukaryota</taxon>
        <taxon>Viridiplantae</taxon>
        <taxon>Streptophyta</taxon>
        <taxon>Embryophyta</taxon>
        <taxon>Tracheophyta</taxon>
        <taxon>Spermatophyta</taxon>
        <taxon>Magnoliopsida</taxon>
        <taxon>eudicotyledons</taxon>
        <taxon>Gunneridae</taxon>
        <taxon>Pentapetalae</taxon>
        <taxon>rosids</taxon>
        <taxon>fabids</taxon>
        <taxon>Fabales</taxon>
        <taxon>Fabaceae</taxon>
        <taxon>Papilionoideae</taxon>
        <taxon>50 kb inversion clade</taxon>
        <taxon>NPAAA clade</taxon>
        <taxon>indigoferoid/millettioid clade</taxon>
        <taxon>Phaseoleae</taxon>
        <taxon>Canavalia</taxon>
    </lineage>
</organism>
<sequence length="99" mass="10937">MVYGDLSDHESFVKAIKEVDVVISSVGGAQIDNQVKIIAEIKAGNIKRFLPSEFGLDVDRHHAGDCTNFEIDPSFGVEASQLYPEVKYTTVDNYLNAFV</sequence>
<accession>A0AAN9KNI3</accession>
<dbReference type="InterPro" id="IPR008030">
    <property type="entry name" value="NmrA-like"/>
</dbReference>
<dbReference type="Pfam" id="PF05368">
    <property type="entry name" value="NmrA"/>
    <property type="match status" value="1"/>
</dbReference>
<dbReference type="PANTHER" id="PTHR43349">
    <property type="entry name" value="PINORESINOL REDUCTASE-RELATED"/>
    <property type="match status" value="1"/>
</dbReference>
<keyword evidence="3" id="KW-1185">Reference proteome</keyword>
<dbReference type="GO" id="GO:0009807">
    <property type="term" value="P:lignan biosynthetic process"/>
    <property type="evidence" value="ECO:0007669"/>
    <property type="project" value="UniProtKB-ARBA"/>
</dbReference>
<proteinExistence type="predicted"/>
<dbReference type="InterPro" id="IPR050608">
    <property type="entry name" value="NmrA-type/Isoflavone_red_sf"/>
</dbReference>
<protein>
    <recommendedName>
        <fullName evidence="1">NmrA-like domain-containing protein</fullName>
    </recommendedName>
</protein>
<comment type="caution">
    <text evidence="2">The sequence shown here is derived from an EMBL/GenBank/DDBJ whole genome shotgun (WGS) entry which is preliminary data.</text>
</comment>
<gene>
    <name evidence="2" type="ORF">VNO77_30527</name>
</gene>
<dbReference type="Proteomes" id="UP001367508">
    <property type="component" value="Unassembled WGS sequence"/>
</dbReference>
<dbReference type="PANTHER" id="PTHR43349:SF40">
    <property type="entry name" value="PHENYLCOUMARAN BENZYLIC ETHER REDUCTASE-LIKE PROTEIN FI1"/>
    <property type="match status" value="1"/>
</dbReference>
<dbReference type="InterPro" id="IPR036291">
    <property type="entry name" value="NAD(P)-bd_dom_sf"/>
</dbReference>
<feature type="domain" description="NmrA-like" evidence="1">
    <location>
        <begin position="2"/>
        <end position="63"/>
    </location>
</feature>
<evidence type="ECO:0000313" key="3">
    <source>
        <dbReference type="Proteomes" id="UP001367508"/>
    </source>
</evidence>
<dbReference type="SUPFAM" id="SSF51735">
    <property type="entry name" value="NAD(P)-binding Rossmann-fold domains"/>
    <property type="match status" value="1"/>
</dbReference>